<keyword evidence="1" id="KW-0328">Glycosyltransferase</keyword>
<dbReference type="InterPro" id="IPR023296">
    <property type="entry name" value="Glyco_hydro_beta-prop_sf"/>
</dbReference>
<dbReference type="Gene3D" id="2.115.10.20">
    <property type="entry name" value="Glycosyl hydrolase domain, family 43"/>
    <property type="match status" value="1"/>
</dbReference>
<organism evidence="4 5">
    <name type="scientific">Clostridium yunnanense</name>
    <dbReference type="NCBI Taxonomy" id="2800325"/>
    <lineage>
        <taxon>Bacteria</taxon>
        <taxon>Bacillati</taxon>
        <taxon>Bacillota</taxon>
        <taxon>Clostridia</taxon>
        <taxon>Eubacteriales</taxon>
        <taxon>Clostridiaceae</taxon>
        <taxon>Clostridium</taxon>
    </lineage>
</organism>
<dbReference type="RefSeq" id="WP_200268382.1">
    <property type="nucleotide sequence ID" value="NZ_JAENHN010000027.1"/>
</dbReference>
<dbReference type="PANTHER" id="PTHR34106:SF5">
    <property type="entry name" value="GLYCOSIDASE"/>
    <property type="match status" value="1"/>
</dbReference>
<name>A0ABS1EN61_9CLOT</name>
<keyword evidence="2" id="KW-0808">Transferase</keyword>
<evidence type="ECO:0000256" key="2">
    <source>
        <dbReference type="ARBA" id="ARBA00022679"/>
    </source>
</evidence>
<evidence type="ECO:0000256" key="3">
    <source>
        <dbReference type="ARBA" id="ARBA00024356"/>
    </source>
</evidence>
<dbReference type="EMBL" id="JAENHN010000027">
    <property type="protein sequence ID" value="MBK1810800.1"/>
    <property type="molecule type" value="Genomic_DNA"/>
</dbReference>
<reference evidence="5" key="1">
    <citation type="submission" date="2021-01" db="EMBL/GenBank/DDBJ databases">
        <title>Genome public.</title>
        <authorList>
            <person name="Liu C."/>
            <person name="Sun Q."/>
        </authorList>
    </citation>
    <scope>NUCLEOTIDE SEQUENCE [LARGE SCALE GENOMIC DNA]</scope>
    <source>
        <strain evidence="5">YIM B02505</strain>
    </source>
</reference>
<keyword evidence="5" id="KW-1185">Reference proteome</keyword>
<dbReference type="InterPro" id="IPR007184">
    <property type="entry name" value="Mannoside_phosphorylase"/>
</dbReference>
<dbReference type="Pfam" id="PF04041">
    <property type="entry name" value="Glyco_hydro_130"/>
    <property type="match status" value="1"/>
</dbReference>
<dbReference type="SUPFAM" id="SSF75005">
    <property type="entry name" value="Arabinanase/levansucrase/invertase"/>
    <property type="match status" value="1"/>
</dbReference>
<evidence type="ECO:0000313" key="4">
    <source>
        <dbReference type="EMBL" id="MBK1810800.1"/>
    </source>
</evidence>
<dbReference type="PANTHER" id="PTHR34106">
    <property type="entry name" value="GLYCOSIDASE"/>
    <property type="match status" value="1"/>
</dbReference>
<evidence type="ECO:0000313" key="5">
    <source>
        <dbReference type="Proteomes" id="UP000596739"/>
    </source>
</evidence>
<protein>
    <recommendedName>
        <fullName evidence="6">Glycosidase</fullName>
    </recommendedName>
</protein>
<dbReference type="Proteomes" id="UP000596739">
    <property type="component" value="Unassembled WGS sequence"/>
</dbReference>
<evidence type="ECO:0008006" key="6">
    <source>
        <dbReference type="Google" id="ProtNLM"/>
    </source>
</evidence>
<comment type="caution">
    <text evidence="4">The sequence shown here is derived from an EMBL/GenBank/DDBJ whole genome shotgun (WGS) entry which is preliminary data.</text>
</comment>
<evidence type="ECO:0000256" key="1">
    <source>
        <dbReference type="ARBA" id="ARBA00022676"/>
    </source>
</evidence>
<sequence>MKPKFIYSTKPALEPIEGCPWADTMVLNPAIVKDSETKTLHMLFRATGPWTHKRMEGSRLDPYPIFLGYAKSNDLGKTWEADFSKPALAPAMEYEADKIYTTDDEGNKVVNYSNGCIEDPRIFEVEGHLYVSVACRMFPPGPYWKKAELAGMDIRFENMPNWARKEDNIFGKAAYKNDTTTVLFKLDLEKLKNKDYEKAFSYVCNLTDPNIDDNRDVFLFPEKMKIRGKLQYVMLHRPHNPECFEAGKGYKTPSIMLAAAENIKDLATSRATHKLLATGIFDWEKERIGASWAPIKLKNGEWLLQYHGKTYPGYGYTQSFMILKEIDNDFPEIIHRCSDRLMYAHQKWELPDKFPCPCLFTTGGVLVDDTLILSYGAADQKVGIAWVNFKDVVEYVRQFDKDGKKF</sequence>
<comment type="similarity">
    <text evidence="3">Belongs to the glycosyl hydrolase 130 family.</text>
</comment>
<gene>
    <name evidence="4" type="ORF">JHL18_09140</name>
</gene>
<proteinExistence type="inferred from homology"/>
<accession>A0ABS1EN61</accession>